<dbReference type="InterPro" id="IPR013403">
    <property type="entry name" value="CRISPR-assoc_prot_Csb1/Cas7u"/>
</dbReference>
<dbReference type="Proteomes" id="UP000245048">
    <property type="component" value="Unassembled WGS sequence"/>
</dbReference>
<accession>A0A2U1UYV3</accession>
<name>A0A2U1UYV3_9PROT</name>
<feature type="region of interest" description="Disordered" evidence="1">
    <location>
        <begin position="242"/>
        <end position="261"/>
    </location>
</feature>
<protein>
    <submittedName>
        <fullName evidence="2">Uncharacterized protein</fullName>
    </submittedName>
</protein>
<gene>
    <name evidence="2" type="ORF">CR165_20910</name>
</gene>
<organism evidence="2 3">
    <name type="scientific">Teichococcus aestuarii</name>
    <dbReference type="NCBI Taxonomy" id="568898"/>
    <lineage>
        <taxon>Bacteria</taxon>
        <taxon>Pseudomonadati</taxon>
        <taxon>Pseudomonadota</taxon>
        <taxon>Alphaproteobacteria</taxon>
        <taxon>Acetobacterales</taxon>
        <taxon>Roseomonadaceae</taxon>
        <taxon>Roseomonas</taxon>
    </lineage>
</organism>
<evidence type="ECO:0000313" key="2">
    <source>
        <dbReference type="EMBL" id="PWC26832.1"/>
    </source>
</evidence>
<dbReference type="Pfam" id="PF09617">
    <property type="entry name" value="Cas_GSU0053"/>
    <property type="match status" value="1"/>
</dbReference>
<dbReference type="OrthoDB" id="190628at2"/>
<dbReference type="EMBL" id="PDOA01000023">
    <property type="protein sequence ID" value="PWC26832.1"/>
    <property type="molecule type" value="Genomic_DNA"/>
</dbReference>
<proteinExistence type="predicted"/>
<dbReference type="AlphaFoldDB" id="A0A2U1UYV3"/>
<keyword evidence="3" id="KW-1185">Reference proteome</keyword>
<evidence type="ECO:0000313" key="3">
    <source>
        <dbReference type="Proteomes" id="UP000245048"/>
    </source>
</evidence>
<comment type="caution">
    <text evidence="2">The sequence shown here is derived from an EMBL/GenBank/DDBJ whole genome shotgun (WGS) entry which is preliminary data.</text>
</comment>
<evidence type="ECO:0000256" key="1">
    <source>
        <dbReference type="SAM" id="MobiDB-lite"/>
    </source>
</evidence>
<sequence>MARRPGSAGSAMTLDGLRAVVRHGSLIRLSPDSRRLVADGLVAPALYGKVEASAAPAEIQRWCQATQNAYFPGRDPEGRESVCVTLNSVAAEANALEAALAAAALLGAPVPDIAVDFTEAEATRHLGTIGALTAPHRGYDALLRDSLLDGQPFTETVLGRRLTEARVGTATGALLLPHMLVLGAWHSQGLRGGHGAKFGRVLVSEITGYGAAPAASASSRLDPAAIAGVSIYEATAPGAAGRPFLGWDTEPPADGRRRPTL</sequence>
<reference evidence="3" key="1">
    <citation type="submission" date="2017-10" db="EMBL/GenBank/DDBJ databases">
        <authorList>
            <person name="Toshchakov S.V."/>
            <person name="Goeva M.A."/>
        </authorList>
    </citation>
    <scope>NUCLEOTIDE SEQUENCE [LARGE SCALE GENOMIC DNA]</scope>
    <source>
        <strain evidence="3">JR1/69-1-13</strain>
    </source>
</reference>